<name>A0A6A6SXC3_9PLEO</name>
<evidence type="ECO:0000256" key="1">
    <source>
        <dbReference type="SAM" id="SignalP"/>
    </source>
</evidence>
<keyword evidence="3" id="KW-1185">Reference proteome</keyword>
<evidence type="ECO:0000313" key="3">
    <source>
        <dbReference type="Proteomes" id="UP000799324"/>
    </source>
</evidence>
<gene>
    <name evidence="2" type="ORF">K491DRAFT_695618</name>
</gene>
<dbReference type="Pfam" id="PF04681">
    <property type="entry name" value="Bys1"/>
    <property type="match status" value="1"/>
</dbReference>
<dbReference type="Proteomes" id="UP000799324">
    <property type="component" value="Unassembled WGS sequence"/>
</dbReference>
<evidence type="ECO:0008006" key="4">
    <source>
        <dbReference type="Google" id="ProtNLM"/>
    </source>
</evidence>
<keyword evidence="1" id="KW-0732">Signal</keyword>
<reference evidence="2" key="1">
    <citation type="journal article" date="2020" name="Stud. Mycol.">
        <title>101 Dothideomycetes genomes: a test case for predicting lifestyles and emergence of pathogens.</title>
        <authorList>
            <person name="Haridas S."/>
            <person name="Albert R."/>
            <person name="Binder M."/>
            <person name="Bloem J."/>
            <person name="Labutti K."/>
            <person name="Salamov A."/>
            <person name="Andreopoulos B."/>
            <person name="Baker S."/>
            <person name="Barry K."/>
            <person name="Bills G."/>
            <person name="Bluhm B."/>
            <person name="Cannon C."/>
            <person name="Castanera R."/>
            <person name="Culley D."/>
            <person name="Daum C."/>
            <person name="Ezra D."/>
            <person name="Gonzalez J."/>
            <person name="Henrissat B."/>
            <person name="Kuo A."/>
            <person name="Liang C."/>
            <person name="Lipzen A."/>
            <person name="Lutzoni F."/>
            <person name="Magnuson J."/>
            <person name="Mondo S."/>
            <person name="Nolan M."/>
            <person name="Ohm R."/>
            <person name="Pangilinan J."/>
            <person name="Park H.-J."/>
            <person name="Ramirez L."/>
            <person name="Alfaro M."/>
            <person name="Sun H."/>
            <person name="Tritt A."/>
            <person name="Yoshinaga Y."/>
            <person name="Zwiers L.-H."/>
            <person name="Turgeon B."/>
            <person name="Goodwin S."/>
            <person name="Spatafora J."/>
            <person name="Crous P."/>
            <person name="Grigoriev I."/>
        </authorList>
    </citation>
    <scope>NUCLEOTIDE SEQUENCE</scope>
    <source>
        <strain evidence="2">CBS 122681</strain>
    </source>
</reference>
<accession>A0A6A6SXC3</accession>
<dbReference type="PANTHER" id="PTHR36195">
    <property type="entry name" value="DOMAIN PROTEIN, PUTATIVE (AFU_ORTHOLOGUE AFUA_5G01990)-RELATED-RELATED"/>
    <property type="match status" value="1"/>
</dbReference>
<feature type="chain" id="PRO_5025429516" description="BYS1 domain protein" evidence="1">
    <location>
        <begin position="18"/>
        <end position="150"/>
    </location>
</feature>
<dbReference type="InterPro" id="IPR006771">
    <property type="entry name" value="CetA-like"/>
</dbReference>
<dbReference type="AlphaFoldDB" id="A0A6A6SXC3"/>
<protein>
    <recommendedName>
        <fullName evidence="4">BYS1 domain protein</fullName>
    </recommendedName>
</protein>
<organism evidence="2 3">
    <name type="scientific">Lophiostoma macrostomum CBS 122681</name>
    <dbReference type="NCBI Taxonomy" id="1314788"/>
    <lineage>
        <taxon>Eukaryota</taxon>
        <taxon>Fungi</taxon>
        <taxon>Dikarya</taxon>
        <taxon>Ascomycota</taxon>
        <taxon>Pezizomycotina</taxon>
        <taxon>Dothideomycetes</taxon>
        <taxon>Pleosporomycetidae</taxon>
        <taxon>Pleosporales</taxon>
        <taxon>Lophiostomataceae</taxon>
        <taxon>Lophiostoma</taxon>
    </lineage>
</organism>
<sequence length="150" mass="15632">MRYTIPVVLALASSVSAVGNAVVKNKCSFPFYVWSVGASVGARQTVNANGGNYSEVLHSDATTGGISLKITLANDGLYTGAPEQIISYTLDGAQVWYDLSTVFGEPFNGKHITVTSKDGPTIDWPTGSHPAGSQVRVSSSGNDVVFTACA</sequence>
<feature type="signal peptide" evidence="1">
    <location>
        <begin position="1"/>
        <end position="17"/>
    </location>
</feature>
<dbReference type="OrthoDB" id="3682664at2759"/>
<proteinExistence type="predicted"/>
<evidence type="ECO:0000313" key="2">
    <source>
        <dbReference type="EMBL" id="KAF2652379.1"/>
    </source>
</evidence>
<dbReference type="PANTHER" id="PTHR36195:SF4">
    <property type="entry name" value="DOMAIN PROTEIN, PUTATIVE (AFU_ORTHOLOGUE AFUA_5G01990)-RELATED"/>
    <property type="match status" value="1"/>
</dbReference>
<dbReference type="EMBL" id="MU004403">
    <property type="protein sequence ID" value="KAF2652379.1"/>
    <property type="molecule type" value="Genomic_DNA"/>
</dbReference>